<evidence type="ECO:0000259" key="2">
    <source>
        <dbReference type="Pfam" id="PF01656"/>
    </source>
</evidence>
<name>A0A0F8XDF2_9ZZZZ</name>
<dbReference type="PANTHER" id="PTHR21343:SF1">
    <property type="entry name" value="COBYRIC ACID SYNTHASE"/>
    <property type="match status" value="1"/>
</dbReference>
<dbReference type="Pfam" id="PF01656">
    <property type="entry name" value="CbiA"/>
    <property type="match status" value="1"/>
</dbReference>
<protein>
    <recommendedName>
        <fullName evidence="2">CobQ/CobB/MinD/ParA nucleotide binding domain-containing protein</fullName>
    </recommendedName>
</protein>
<gene>
    <name evidence="3" type="ORF">LCGC14_2956070</name>
</gene>
<dbReference type="AlphaFoldDB" id="A0A0F8XDF2"/>
<dbReference type="EMBL" id="LAZR01059710">
    <property type="protein sequence ID" value="KKK67237.1"/>
    <property type="molecule type" value="Genomic_DNA"/>
</dbReference>
<evidence type="ECO:0000256" key="1">
    <source>
        <dbReference type="ARBA" id="ARBA00022962"/>
    </source>
</evidence>
<feature type="domain" description="CobQ/CobB/MinD/ParA nucleotide binding" evidence="2">
    <location>
        <begin position="6"/>
        <end position="93"/>
    </location>
</feature>
<comment type="caution">
    <text evidence="3">The sequence shown here is derived from an EMBL/GenBank/DDBJ whole genome shotgun (WGS) entry which is preliminary data.</text>
</comment>
<proteinExistence type="predicted"/>
<reference evidence="3" key="1">
    <citation type="journal article" date="2015" name="Nature">
        <title>Complex archaea that bridge the gap between prokaryotes and eukaryotes.</title>
        <authorList>
            <person name="Spang A."/>
            <person name="Saw J.H."/>
            <person name="Jorgensen S.L."/>
            <person name="Zaremba-Niedzwiedzka K."/>
            <person name="Martijn J."/>
            <person name="Lind A.E."/>
            <person name="van Eijk R."/>
            <person name="Schleper C."/>
            <person name="Guy L."/>
            <person name="Ettema T.J."/>
        </authorList>
    </citation>
    <scope>NUCLEOTIDE SEQUENCE</scope>
</reference>
<evidence type="ECO:0000313" key="3">
    <source>
        <dbReference type="EMBL" id="KKK67237.1"/>
    </source>
</evidence>
<dbReference type="GO" id="GO:0009236">
    <property type="term" value="P:cobalamin biosynthetic process"/>
    <property type="evidence" value="ECO:0007669"/>
    <property type="project" value="UniProtKB-UniPathway"/>
</dbReference>
<keyword evidence="1" id="KW-0315">Glutamine amidotransferase</keyword>
<accession>A0A0F8XDF2</accession>
<organism evidence="3">
    <name type="scientific">marine sediment metagenome</name>
    <dbReference type="NCBI Taxonomy" id="412755"/>
    <lineage>
        <taxon>unclassified sequences</taxon>
        <taxon>metagenomes</taxon>
        <taxon>ecological metagenomes</taxon>
    </lineage>
</organism>
<dbReference type="UniPathway" id="UPA00148"/>
<dbReference type="Gene3D" id="3.40.50.300">
    <property type="entry name" value="P-loop containing nucleotide triphosphate hydrolases"/>
    <property type="match status" value="1"/>
</dbReference>
<feature type="non-terminal residue" evidence="3">
    <location>
        <position position="133"/>
    </location>
</feature>
<dbReference type="InterPro" id="IPR027417">
    <property type="entry name" value="P-loop_NTPase"/>
</dbReference>
<sequence>MSAKRIMIQGTGSGVGKSIIVAALCRIFKQDGYKVAPFKAQNMALNSFVTKAGGEMGRAQVVQAEAAGIEPTIDMNPVLIKPSSDVGAQVIVRGRPVGNMLANYYHNYKTKLIQIVSDSFLSLARQYQIIIIE</sequence>
<dbReference type="SUPFAM" id="SSF52540">
    <property type="entry name" value="P-loop containing nucleoside triphosphate hydrolases"/>
    <property type="match status" value="1"/>
</dbReference>
<dbReference type="PANTHER" id="PTHR21343">
    <property type="entry name" value="DETHIOBIOTIN SYNTHETASE"/>
    <property type="match status" value="1"/>
</dbReference>
<dbReference type="InterPro" id="IPR002586">
    <property type="entry name" value="CobQ/CobB/MinD/ParA_Nub-bd_dom"/>
</dbReference>